<dbReference type="AlphaFoldDB" id="A0A2V3V4F1"/>
<evidence type="ECO:0000313" key="8">
    <source>
        <dbReference type="EMBL" id="PXW76360.1"/>
    </source>
</evidence>
<dbReference type="InterPro" id="IPR004513">
    <property type="entry name" value="FtsX"/>
</dbReference>
<feature type="transmembrane region" description="Helical" evidence="6">
    <location>
        <begin position="169"/>
        <end position="190"/>
    </location>
</feature>
<comment type="caution">
    <text evidence="8">The sequence shown here is derived from an EMBL/GenBank/DDBJ whole genome shotgun (WGS) entry which is preliminary data.</text>
</comment>
<proteinExistence type="predicted"/>
<organism evidence="8 9">
    <name type="scientific">Blastomonas natatoria</name>
    <dbReference type="NCBI Taxonomy" id="34015"/>
    <lineage>
        <taxon>Bacteria</taxon>
        <taxon>Pseudomonadati</taxon>
        <taxon>Pseudomonadota</taxon>
        <taxon>Alphaproteobacteria</taxon>
        <taxon>Sphingomonadales</taxon>
        <taxon>Sphingomonadaceae</taxon>
        <taxon>Blastomonas</taxon>
    </lineage>
</organism>
<dbReference type="PANTHER" id="PTHR47755">
    <property type="entry name" value="CELL DIVISION PROTEIN FTSX"/>
    <property type="match status" value="1"/>
</dbReference>
<dbReference type="OrthoDB" id="8478373at2"/>
<dbReference type="GO" id="GO:0005886">
    <property type="term" value="C:plasma membrane"/>
    <property type="evidence" value="ECO:0007669"/>
    <property type="project" value="UniProtKB-SubCell"/>
</dbReference>
<evidence type="ECO:0000259" key="7">
    <source>
        <dbReference type="Pfam" id="PF02687"/>
    </source>
</evidence>
<evidence type="ECO:0000256" key="2">
    <source>
        <dbReference type="ARBA" id="ARBA00022475"/>
    </source>
</evidence>
<dbReference type="EMBL" id="QJJM01000005">
    <property type="protein sequence ID" value="PXW76360.1"/>
    <property type="molecule type" value="Genomic_DNA"/>
</dbReference>
<dbReference type="InterPro" id="IPR003838">
    <property type="entry name" value="ABC3_permease_C"/>
</dbReference>
<comment type="subcellular location">
    <subcellularLocation>
        <location evidence="1">Cell membrane</location>
        <topology evidence="1">Multi-pass membrane protein</topology>
    </subcellularLocation>
</comment>
<feature type="domain" description="ABC3 transporter permease C-terminal" evidence="7">
    <location>
        <begin position="175"/>
        <end position="296"/>
    </location>
</feature>
<dbReference type="Pfam" id="PF02687">
    <property type="entry name" value="FtsX"/>
    <property type="match status" value="1"/>
</dbReference>
<evidence type="ECO:0000256" key="5">
    <source>
        <dbReference type="ARBA" id="ARBA00023136"/>
    </source>
</evidence>
<keyword evidence="9" id="KW-1185">Reference proteome</keyword>
<reference evidence="8 9" key="1">
    <citation type="submission" date="2018-05" db="EMBL/GenBank/DDBJ databases">
        <title>Genomic Encyclopedia of Type Strains, Phase IV (KMG-IV): sequencing the most valuable type-strain genomes for metagenomic binning, comparative biology and taxonomic classification.</title>
        <authorList>
            <person name="Goeker M."/>
        </authorList>
    </citation>
    <scope>NUCLEOTIDE SEQUENCE [LARGE SCALE GENOMIC DNA]</scope>
    <source>
        <strain evidence="8 9">DSM 3183</strain>
    </source>
</reference>
<name>A0A2V3V4F1_9SPHN</name>
<gene>
    <name evidence="8" type="ORF">C7451_105133</name>
</gene>
<dbReference type="RefSeq" id="WP_110298410.1">
    <property type="nucleotide sequence ID" value="NZ_QJJM01000005.1"/>
</dbReference>
<feature type="transmembrane region" description="Helical" evidence="6">
    <location>
        <begin position="266"/>
        <end position="294"/>
    </location>
</feature>
<keyword evidence="2" id="KW-1003">Cell membrane</keyword>
<accession>A0A2V3V4F1</accession>
<evidence type="ECO:0000256" key="3">
    <source>
        <dbReference type="ARBA" id="ARBA00022692"/>
    </source>
</evidence>
<feature type="transmembrane region" description="Helical" evidence="6">
    <location>
        <begin position="224"/>
        <end position="246"/>
    </location>
</feature>
<dbReference type="GO" id="GO:0032153">
    <property type="term" value="C:cell division site"/>
    <property type="evidence" value="ECO:0007669"/>
    <property type="project" value="TreeGrafter"/>
</dbReference>
<evidence type="ECO:0000313" key="9">
    <source>
        <dbReference type="Proteomes" id="UP000248014"/>
    </source>
</evidence>
<sequence>MLGSFFPTRHDRRLIPQARLTGPMPWVMAVMLFLTLLATAAALALGSAARQVNADLAGRATVQIVNADSEARQKQALAAEAVLRSDRAVTGIRQVSEAEVRALLTPWLGSGATSRDIPLPALIDVDFRTAAGPAALARLREALKTAAPDARIDAHGQWLKPVFGLIATLRWLAIALVALLALATTASVMLSARSSFAAHSETIDIMHLLGSTHQQIARLFQRRIALDAAMGALLGCLLAVPVLWMLARAASQLDSGLVSAGSFAAIDWLLLACVPIAGIALAVFTARVTVLGALRKKL</sequence>
<evidence type="ECO:0000256" key="1">
    <source>
        <dbReference type="ARBA" id="ARBA00004651"/>
    </source>
</evidence>
<protein>
    <submittedName>
        <fullName evidence="8">Cell division transport system permease protein</fullName>
    </submittedName>
</protein>
<keyword evidence="3 6" id="KW-0812">Transmembrane</keyword>
<evidence type="ECO:0000256" key="6">
    <source>
        <dbReference type="SAM" id="Phobius"/>
    </source>
</evidence>
<dbReference type="GO" id="GO:0051301">
    <property type="term" value="P:cell division"/>
    <property type="evidence" value="ECO:0007669"/>
    <property type="project" value="UniProtKB-KW"/>
</dbReference>
<keyword evidence="8" id="KW-0131">Cell cycle</keyword>
<keyword evidence="4 6" id="KW-1133">Transmembrane helix</keyword>
<dbReference type="PANTHER" id="PTHR47755:SF1">
    <property type="entry name" value="CELL DIVISION PROTEIN FTSX"/>
    <property type="match status" value="1"/>
</dbReference>
<keyword evidence="8" id="KW-0132">Cell division</keyword>
<keyword evidence="5 6" id="KW-0472">Membrane</keyword>
<dbReference type="Proteomes" id="UP000248014">
    <property type="component" value="Unassembled WGS sequence"/>
</dbReference>
<evidence type="ECO:0000256" key="4">
    <source>
        <dbReference type="ARBA" id="ARBA00022989"/>
    </source>
</evidence>